<evidence type="ECO:0000313" key="2">
    <source>
        <dbReference type="Proteomes" id="UP000299102"/>
    </source>
</evidence>
<dbReference type="EMBL" id="BGZK01002629">
    <property type="protein sequence ID" value="GBP95436.1"/>
    <property type="molecule type" value="Genomic_DNA"/>
</dbReference>
<accession>A0A4C2A414</accession>
<proteinExistence type="predicted"/>
<protein>
    <submittedName>
        <fullName evidence="1">Uncharacterized protein</fullName>
    </submittedName>
</protein>
<gene>
    <name evidence="1" type="ORF">EVAR_68851_1</name>
</gene>
<evidence type="ECO:0000313" key="1">
    <source>
        <dbReference type="EMBL" id="GBP95436.1"/>
    </source>
</evidence>
<dbReference type="AlphaFoldDB" id="A0A4C2A414"/>
<comment type="caution">
    <text evidence="1">The sequence shown here is derived from an EMBL/GenBank/DDBJ whole genome shotgun (WGS) entry which is preliminary data.</text>
</comment>
<sequence>MAVLEDCPRALPEGYTYRHHGLVALVIPKENSTTVVDAYSGCNMVVCGEVSLYDLIAYAGSRQICVCGSAKDSGAAAHQQTVLEIPGSGSHQVKA</sequence>
<dbReference type="Proteomes" id="UP000299102">
    <property type="component" value="Unassembled WGS sequence"/>
</dbReference>
<name>A0A4C2A414_EUMVA</name>
<organism evidence="1 2">
    <name type="scientific">Eumeta variegata</name>
    <name type="common">Bagworm moth</name>
    <name type="synonym">Eumeta japonica</name>
    <dbReference type="NCBI Taxonomy" id="151549"/>
    <lineage>
        <taxon>Eukaryota</taxon>
        <taxon>Metazoa</taxon>
        <taxon>Ecdysozoa</taxon>
        <taxon>Arthropoda</taxon>
        <taxon>Hexapoda</taxon>
        <taxon>Insecta</taxon>
        <taxon>Pterygota</taxon>
        <taxon>Neoptera</taxon>
        <taxon>Endopterygota</taxon>
        <taxon>Lepidoptera</taxon>
        <taxon>Glossata</taxon>
        <taxon>Ditrysia</taxon>
        <taxon>Tineoidea</taxon>
        <taxon>Psychidae</taxon>
        <taxon>Oiketicinae</taxon>
        <taxon>Eumeta</taxon>
    </lineage>
</organism>
<reference evidence="1 2" key="1">
    <citation type="journal article" date="2019" name="Commun. Biol.">
        <title>The bagworm genome reveals a unique fibroin gene that provides high tensile strength.</title>
        <authorList>
            <person name="Kono N."/>
            <person name="Nakamura H."/>
            <person name="Ohtoshi R."/>
            <person name="Tomita M."/>
            <person name="Numata K."/>
            <person name="Arakawa K."/>
        </authorList>
    </citation>
    <scope>NUCLEOTIDE SEQUENCE [LARGE SCALE GENOMIC DNA]</scope>
</reference>
<keyword evidence="2" id="KW-1185">Reference proteome</keyword>